<evidence type="ECO:0000256" key="1">
    <source>
        <dbReference type="ARBA" id="ARBA00022490"/>
    </source>
</evidence>
<dbReference type="AlphaFoldDB" id="A0AAW6UBV1"/>
<dbReference type="NCBIfam" id="TIGR01510">
    <property type="entry name" value="coaD_prev_kdtB"/>
    <property type="match status" value="1"/>
</dbReference>
<comment type="similarity">
    <text evidence="9">Belongs to the bacterial CoaD family.</text>
</comment>
<feature type="binding site" evidence="9">
    <location>
        <position position="87"/>
    </location>
    <ligand>
        <name>substrate</name>
    </ligand>
</feature>
<comment type="subunit">
    <text evidence="9">Homohexamer.</text>
</comment>
<dbReference type="PANTHER" id="PTHR21342">
    <property type="entry name" value="PHOSPHOPANTETHEINE ADENYLYLTRANSFERASE"/>
    <property type="match status" value="1"/>
</dbReference>
<dbReference type="GO" id="GO:0005524">
    <property type="term" value="F:ATP binding"/>
    <property type="evidence" value="ECO:0007669"/>
    <property type="project" value="UniProtKB-KW"/>
</dbReference>
<dbReference type="HAMAP" id="MF_00151">
    <property type="entry name" value="PPAT_bact"/>
    <property type="match status" value="1"/>
</dbReference>
<dbReference type="InterPro" id="IPR001980">
    <property type="entry name" value="PPAT"/>
</dbReference>
<comment type="cofactor">
    <cofactor evidence="9">
        <name>Mg(2+)</name>
        <dbReference type="ChEBI" id="CHEBI:18420"/>
    </cofactor>
</comment>
<keyword evidence="6 9" id="KW-0460">Magnesium</keyword>
<evidence type="ECO:0000256" key="8">
    <source>
        <dbReference type="ARBA" id="ARBA00029346"/>
    </source>
</evidence>
<evidence type="ECO:0000256" key="3">
    <source>
        <dbReference type="ARBA" id="ARBA00022695"/>
    </source>
</evidence>
<evidence type="ECO:0000256" key="6">
    <source>
        <dbReference type="ARBA" id="ARBA00022842"/>
    </source>
</evidence>
<dbReference type="EMBL" id="JASCXW010000035">
    <property type="protein sequence ID" value="MDI6453581.1"/>
    <property type="molecule type" value="Genomic_DNA"/>
</dbReference>
<dbReference type="NCBIfam" id="TIGR00125">
    <property type="entry name" value="cyt_tran_rel"/>
    <property type="match status" value="1"/>
</dbReference>
<feature type="binding site" evidence="9">
    <location>
        <begin position="9"/>
        <end position="10"/>
    </location>
    <ligand>
        <name>ATP</name>
        <dbReference type="ChEBI" id="CHEBI:30616"/>
    </ligand>
</feature>
<dbReference type="Pfam" id="PF01467">
    <property type="entry name" value="CTP_transf_like"/>
    <property type="match status" value="1"/>
</dbReference>
<sequence>MKKAVYPGTFDPLTIGHLDIIKRASRLVEELHVVVADNYKKLPTFTTEERIDMIKRVISEIPNVVITSTTDLIVRYAAQHDIDIMIRGLRNIPDYENEYALYQFNRNLNRNIETIILFPSSRNHFVSSSAIKELVVHHADISPYVPKEIIKDIQDKIRTKLD</sequence>
<evidence type="ECO:0000256" key="2">
    <source>
        <dbReference type="ARBA" id="ARBA00022679"/>
    </source>
</evidence>
<feature type="binding site" evidence="9">
    <location>
        <begin position="88"/>
        <end position="90"/>
    </location>
    <ligand>
        <name>ATP</name>
        <dbReference type="ChEBI" id="CHEBI:30616"/>
    </ligand>
</feature>
<accession>A0AAW6UBV1</accession>
<evidence type="ECO:0000313" key="12">
    <source>
        <dbReference type="Proteomes" id="UP001431532"/>
    </source>
</evidence>
<feature type="binding site" evidence="9">
    <location>
        <position position="73"/>
    </location>
    <ligand>
        <name>substrate</name>
    </ligand>
</feature>
<keyword evidence="1 9" id="KW-0963">Cytoplasm</keyword>
<evidence type="ECO:0000256" key="7">
    <source>
        <dbReference type="ARBA" id="ARBA00022993"/>
    </source>
</evidence>
<evidence type="ECO:0000259" key="10">
    <source>
        <dbReference type="Pfam" id="PF01467"/>
    </source>
</evidence>
<keyword evidence="12" id="KW-1185">Reference proteome</keyword>
<feature type="binding site" evidence="9">
    <location>
        <position position="17"/>
    </location>
    <ligand>
        <name>ATP</name>
        <dbReference type="ChEBI" id="CHEBI:30616"/>
    </ligand>
</feature>
<dbReference type="Proteomes" id="UP001431532">
    <property type="component" value="Unassembled WGS sequence"/>
</dbReference>
<evidence type="ECO:0000256" key="4">
    <source>
        <dbReference type="ARBA" id="ARBA00022741"/>
    </source>
</evidence>
<keyword evidence="7 9" id="KW-0173">Coenzyme A biosynthesis</keyword>
<reference evidence="11" key="1">
    <citation type="submission" date="2023-05" db="EMBL/GenBank/DDBJ databases">
        <title>Mariniplasma microaerophilum sp. nov., a novel anaerobic mollicute isolated from terrestrial mud volcano, Taman Peninsula, Russia.</title>
        <authorList>
            <person name="Khomyakova M.A."/>
            <person name="Merkel A.Y."/>
            <person name="Slobodkin A.I."/>
        </authorList>
    </citation>
    <scope>NUCLEOTIDE SEQUENCE</scope>
    <source>
        <strain evidence="11">M4Ah</strain>
    </source>
</reference>
<feature type="binding site" evidence="9">
    <location>
        <position position="41"/>
    </location>
    <ligand>
        <name>substrate</name>
    </ligand>
</feature>
<feature type="binding site" evidence="9">
    <location>
        <position position="9"/>
    </location>
    <ligand>
        <name>substrate</name>
    </ligand>
</feature>
<organism evidence="11 12">
    <name type="scientific">Peloplasma aerotolerans</name>
    <dbReference type="NCBI Taxonomy" id="3044389"/>
    <lineage>
        <taxon>Bacteria</taxon>
        <taxon>Bacillati</taxon>
        <taxon>Mycoplasmatota</taxon>
        <taxon>Mollicutes</taxon>
        <taxon>Acholeplasmatales</taxon>
        <taxon>Acholeplasmataceae</taxon>
        <taxon>Peloplasma</taxon>
    </lineage>
</organism>
<dbReference type="EC" id="2.7.7.3" evidence="9"/>
<evidence type="ECO:0000256" key="5">
    <source>
        <dbReference type="ARBA" id="ARBA00022840"/>
    </source>
</evidence>
<comment type="subcellular location">
    <subcellularLocation>
        <location evidence="9">Cytoplasm</location>
    </subcellularLocation>
</comment>
<comment type="function">
    <text evidence="9">Reversibly transfers an adenylyl group from ATP to 4'-phosphopantetheine, yielding dephospho-CoA (dPCoA) and pyrophosphate.</text>
</comment>
<proteinExistence type="inferred from homology"/>
<keyword evidence="5 9" id="KW-0067">ATP-binding</keyword>
<dbReference type="InterPro" id="IPR014729">
    <property type="entry name" value="Rossmann-like_a/b/a_fold"/>
</dbReference>
<feature type="binding site" evidence="9">
    <location>
        <position position="98"/>
    </location>
    <ligand>
        <name>ATP</name>
        <dbReference type="ChEBI" id="CHEBI:30616"/>
    </ligand>
</feature>
<evidence type="ECO:0000256" key="9">
    <source>
        <dbReference type="HAMAP-Rule" id="MF_00151"/>
    </source>
</evidence>
<dbReference type="PANTHER" id="PTHR21342:SF1">
    <property type="entry name" value="PHOSPHOPANTETHEINE ADENYLYLTRANSFERASE"/>
    <property type="match status" value="1"/>
</dbReference>
<dbReference type="GO" id="GO:0015937">
    <property type="term" value="P:coenzyme A biosynthetic process"/>
    <property type="evidence" value="ECO:0007669"/>
    <property type="project" value="UniProtKB-UniRule"/>
</dbReference>
<protein>
    <recommendedName>
        <fullName evidence="9">Phosphopantetheine adenylyltransferase</fullName>
        <ecNumber evidence="9">2.7.7.3</ecNumber>
    </recommendedName>
    <alternativeName>
        <fullName evidence="9">Dephospho-CoA pyrophosphorylase</fullName>
    </alternativeName>
    <alternativeName>
        <fullName evidence="9">Pantetheine-phosphate adenylyltransferase</fullName>
        <shortName evidence="9">PPAT</shortName>
    </alternativeName>
</protein>
<dbReference type="SUPFAM" id="SSF52374">
    <property type="entry name" value="Nucleotidylyl transferase"/>
    <property type="match status" value="1"/>
</dbReference>
<comment type="catalytic activity">
    <reaction evidence="8 9">
        <text>(R)-4'-phosphopantetheine + ATP + H(+) = 3'-dephospho-CoA + diphosphate</text>
        <dbReference type="Rhea" id="RHEA:19801"/>
        <dbReference type="ChEBI" id="CHEBI:15378"/>
        <dbReference type="ChEBI" id="CHEBI:30616"/>
        <dbReference type="ChEBI" id="CHEBI:33019"/>
        <dbReference type="ChEBI" id="CHEBI:57328"/>
        <dbReference type="ChEBI" id="CHEBI:61723"/>
        <dbReference type="EC" id="2.7.7.3"/>
    </reaction>
</comment>
<dbReference type="InterPro" id="IPR004821">
    <property type="entry name" value="Cyt_trans-like"/>
</dbReference>
<keyword evidence="2 9" id="KW-0808">Transferase</keyword>
<name>A0AAW6UBV1_9MOLU</name>
<comment type="caution">
    <text evidence="11">The sequence shown here is derived from an EMBL/GenBank/DDBJ whole genome shotgun (WGS) entry which is preliminary data.</text>
</comment>
<dbReference type="PRINTS" id="PR01020">
    <property type="entry name" value="LPSBIOSNTHSS"/>
</dbReference>
<feature type="site" description="Transition state stabilizer" evidence="9">
    <location>
        <position position="17"/>
    </location>
</feature>
<dbReference type="Gene3D" id="3.40.50.620">
    <property type="entry name" value="HUPs"/>
    <property type="match status" value="1"/>
</dbReference>
<evidence type="ECO:0000313" key="11">
    <source>
        <dbReference type="EMBL" id="MDI6453581.1"/>
    </source>
</evidence>
<feature type="domain" description="Cytidyltransferase-like" evidence="10">
    <location>
        <begin position="5"/>
        <end position="133"/>
    </location>
</feature>
<comment type="pathway">
    <text evidence="9">Cofactor biosynthesis; coenzyme A biosynthesis; CoA from (R)-pantothenate: step 4/5.</text>
</comment>
<keyword evidence="3 9" id="KW-0548">Nucleotidyltransferase</keyword>
<dbReference type="GO" id="GO:0005737">
    <property type="term" value="C:cytoplasm"/>
    <property type="evidence" value="ECO:0007669"/>
    <property type="project" value="UniProtKB-SubCell"/>
</dbReference>
<feature type="binding site" evidence="9">
    <location>
        <begin position="123"/>
        <end position="129"/>
    </location>
    <ligand>
        <name>ATP</name>
        <dbReference type="ChEBI" id="CHEBI:30616"/>
    </ligand>
</feature>
<keyword evidence="4 9" id="KW-0547">Nucleotide-binding</keyword>
<dbReference type="GO" id="GO:0004595">
    <property type="term" value="F:pantetheine-phosphate adenylyltransferase activity"/>
    <property type="evidence" value="ECO:0007669"/>
    <property type="project" value="UniProtKB-UniRule"/>
</dbReference>
<gene>
    <name evidence="9 11" type="primary">coaD</name>
    <name evidence="11" type="ORF">QJ521_08375</name>
</gene>
<dbReference type="RefSeq" id="WP_282840015.1">
    <property type="nucleotide sequence ID" value="NZ_JASCXW010000035.1"/>
</dbReference>